<evidence type="ECO:0000259" key="1">
    <source>
        <dbReference type="SMART" id="SM00829"/>
    </source>
</evidence>
<dbReference type="InterPro" id="IPR013154">
    <property type="entry name" value="ADH-like_N"/>
</dbReference>
<dbReference type="Proteomes" id="UP001626537">
    <property type="component" value="Chromosome"/>
</dbReference>
<protein>
    <submittedName>
        <fullName evidence="2">MDR family oxidoreductase</fullName>
        <ecNumber evidence="2">1.-.-.-</ecNumber>
    </submittedName>
</protein>
<keyword evidence="3" id="KW-1185">Reference proteome</keyword>
<dbReference type="InterPro" id="IPR011032">
    <property type="entry name" value="GroES-like_sf"/>
</dbReference>
<dbReference type="Pfam" id="PF00107">
    <property type="entry name" value="ADH_zinc_N"/>
    <property type="match status" value="1"/>
</dbReference>
<dbReference type="PANTHER" id="PTHR43677:SF1">
    <property type="entry name" value="ACRYLYL-COA REDUCTASE ACUI-RELATED"/>
    <property type="match status" value="1"/>
</dbReference>
<evidence type="ECO:0000313" key="3">
    <source>
        <dbReference type="Proteomes" id="UP001626537"/>
    </source>
</evidence>
<sequence length="329" mass="34523">MSDSFKALVARKDDSHSCDYETLTLDDLDVGDVTVSVDYSTLNFKDGLAITGAAPIAQRQPLILGIDYSGTVIESQHTGFNVGDRVVMNGYGASEYLHGGYAERARVSGDLLVKLPDSISNAQAMAIGTAGYTAMLSVMALQNNGPAPGDGPILVTGAAGGVGSVAISLLADLGYEVVASTGRMSEAEFLKSLGAADTLDRAGLSERGKPLQKEQWAGVVDCVGSHTLANAIAQTRYDGVVTACGLAQGADLPATVMPFILRNVRLQGVDSVQAPMARRLTAWSRLADELDMQKLEALSFDLPFSEVLSRAPDILAGKTRGRAVVDLSR</sequence>
<dbReference type="EMBL" id="CP136864">
    <property type="protein sequence ID" value="WOJ93621.1"/>
    <property type="molecule type" value="Genomic_DNA"/>
</dbReference>
<dbReference type="SMART" id="SM00829">
    <property type="entry name" value="PKS_ER"/>
    <property type="match status" value="1"/>
</dbReference>
<name>A0ABZ0I3J5_9GAMM</name>
<feature type="domain" description="Enoyl reductase (ER)" evidence="1">
    <location>
        <begin position="13"/>
        <end position="325"/>
    </location>
</feature>
<dbReference type="Pfam" id="PF08240">
    <property type="entry name" value="ADH_N"/>
    <property type="match status" value="1"/>
</dbReference>
<keyword evidence="2" id="KW-0560">Oxidoreductase</keyword>
<dbReference type="PANTHER" id="PTHR43677">
    <property type="entry name" value="SHORT-CHAIN DEHYDROGENASE/REDUCTASE"/>
    <property type="match status" value="1"/>
</dbReference>
<dbReference type="Gene3D" id="3.90.180.10">
    <property type="entry name" value="Medium-chain alcohol dehydrogenases, catalytic domain"/>
    <property type="match status" value="1"/>
</dbReference>
<dbReference type="InterPro" id="IPR036291">
    <property type="entry name" value="NAD(P)-bd_dom_sf"/>
</dbReference>
<dbReference type="EC" id="1.-.-.-" evidence="2"/>
<dbReference type="InterPro" id="IPR014188">
    <property type="entry name" value="Acrylyl-CoA_reductase_AcuI"/>
</dbReference>
<dbReference type="InterPro" id="IPR051397">
    <property type="entry name" value="Zn-ADH-like_protein"/>
</dbReference>
<gene>
    <name evidence="2" type="ORF">R0135_00290</name>
</gene>
<dbReference type="NCBIfam" id="TIGR02823">
    <property type="entry name" value="oxido_YhdH"/>
    <property type="match status" value="1"/>
</dbReference>
<dbReference type="RefSeq" id="WP_407348265.1">
    <property type="nucleotide sequence ID" value="NZ_CP136864.1"/>
</dbReference>
<proteinExistence type="predicted"/>
<dbReference type="SUPFAM" id="SSF50129">
    <property type="entry name" value="GroES-like"/>
    <property type="match status" value="1"/>
</dbReference>
<dbReference type="SUPFAM" id="SSF51735">
    <property type="entry name" value="NAD(P)-binding Rossmann-fold domains"/>
    <property type="match status" value="1"/>
</dbReference>
<evidence type="ECO:0000313" key="2">
    <source>
        <dbReference type="EMBL" id="WOJ93621.1"/>
    </source>
</evidence>
<dbReference type="Gene3D" id="3.40.50.720">
    <property type="entry name" value="NAD(P)-binding Rossmann-like Domain"/>
    <property type="match status" value="1"/>
</dbReference>
<organism evidence="2 3">
    <name type="scientific">Congregibacter variabilis</name>
    <dbReference type="NCBI Taxonomy" id="3081200"/>
    <lineage>
        <taxon>Bacteria</taxon>
        <taxon>Pseudomonadati</taxon>
        <taxon>Pseudomonadota</taxon>
        <taxon>Gammaproteobacteria</taxon>
        <taxon>Cellvibrionales</taxon>
        <taxon>Halieaceae</taxon>
        <taxon>Congregibacter</taxon>
    </lineage>
</organism>
<reference evidence="2 3" key="1">
    <citation type="submission" date="2023-10" db="EMBL/GenBank/DDBJ databases">
        <title>Two novel species belonging to the OM43/NOR5 clade.</title>
        <authorList>
            <person name="Park M."/>
        </authorList>
    </citation>
    <scope>NUCLEOTIDE SEQUENCE [LARGE SCALE GENOMIC DNA]</scope>
    <source>
        <strain evidence="2 3">IMCC43200</strain>
    </source>
</reference>
<dbReference type="InterPro" id="IPR020843">
    <property type="entry name" value="ER"/>
</dbReference>
<dbReference type="InterPro" id="IPR013149">
    <property type="entry name" value="ADH-like_C"/>
</dbReference>
<dbReference type="GO" id="GO:0016491">
    <property type="term" value="F:oxidoreductase activity"/>
    <property type="evidence" value="ECO:0007669"/>
    <property type="project" value="UniProtKB-KW"/>
</dbReference>
<accession>A0ABZ0I3J5</accession>
<dbReference type="CDD" id="cd08288">
    <property type="entry name" value="MDR_yhdh"/>
    <property type="match status" value="1"/>
</dbReference>